<comment type="function">
    <text evidence="9">Involved in the maturation of [NiFe] hydrogenases. Along with HypE, it catalyzes the synthesis of the CN ligands of the active site iron of [NiFe]-hydrogenases. HypF functions as a carbamoyl transferase using carbamoylphosphate as a substrate and transferring the carboxamido moiety in an ATP-dependent reaction to the thiolate of the C-terminal cysteine of HypE yielding a protein-S-carboxamide.</text>
</comment>
<organism evidence="13 14">
    <name type="scientific">Rhizobium leguminosarum bv. trifolii (strain WSM2304)</name>
    <dbReference type="NCBI Taxonomy" id="395492"/>
    <lineage>
        <taxon>Bacteria</taxon>
        <taxon>Pseudomonadati</taxon>
        <taxon>Pseudomonadota</taxon>
        <taxon>Alphaproteobacteria</taxon>
        <taxon>Hyphomicrobiales</taxon>
        <taxon>Rhizobiaceae</taxon>
        <taxon>Rhizobium/Agrobacterium group</taxon>
        <taxon>Rhizobium</taxon>
    </lineage>
</organism>
<dbReference type="Gene3D" id="3.90.870.50">
    <property type="match status" value="1"/>
</dbReference>
<keyword evidence="3" id="KW-0436">Ligase</keyword>
<dbReference type="RefSeq" id="WP_012559823.1">
    <property type="nucleotide sequence ID" value="NC_011370.1"/>
</dbReference>
<dbReference type="Gene3D" id="3.30.110.120">
    <property type="match status" value="1"/>
</dbReference>
<dbReference type="EC" id="6.2.-.-" evidence="9"/>
<dbReference type="Gene3D" id="3.30.420.40">
    <property type="match status" value="1"/>
</dbReference>
<keyword evidence="13" id="KW-0614">Plasmid</keyword>
<dbReference type="PROSITE" id="PS00150">
    <property type="entry name" value="ACYLPHOSPHATASE_1"/>
    <property type="match status" value="1"/>
</dbReference>
<dbReference type="Pfam" id="PF01300">
    <property type="entry name" value="Sua5_yciO_yrdC"/>
    <property type="match status" value="1"/>
</dbReference>
<name>A0ABF7QZ85_RHILW</name>
<geneLocation type="plasmid" evidence="13 14">
    <name>pRLG203</name>
</geneLocation>
<feature type="active site" evidence="10">
    <location>
        <position position="26"/>
    </location>
</feature>
<evidence type="ECO:0000256" key="3">
    <source>
        <dbReference type="ARBA" id="ARBA00022598"/>
    </source>
</evidence>
<protein>
    <recommendedName>
        <fullName evidence="8 9">Carbamoyltransferase HypF</fullName>
        <ecNumber evidence="9">6.2.-.-</ecNumber>
    </recommendedName>
</protein>
<dbReference type="InterPro" id="IPR017968">
    <property type="entry name" value="Acylphosphatase_CS"/>
</dbReference>
<dbReference type="InterPro" id="IPR017945">
    <property type="entry name" value="DHBP_synth_RibB-like_a/b_dom"/>
</dbReference>
<dbReference type="InterPro" id="IPR041440">
    <property type="entry name" value="HypF_C"/>
</dbReference>
<dbReference type="SUPFAM" id="SSF55821">
    <property type="entry name" value="YrdC/RibB"/>
    <property type="match status" value="1"/>
</dbReference>
<dbReference type="PANTHER" id="PTHR42959:SF1">
    <property type="entry name" value="CARBAMOYLTRANSFERASE HYPF"/>
    <property type="match status" value="1"/>
</dbReference>
<dbReference type="PANTHER" id="PTHR42959">
    <property type="entry name" value="CARBAMOYLTRANSFERASE"/>
    <property type="match status" value="1"/>
</dbReference>
<dbReference type="PROSITE" id="PS51160">
    <property type="entry name" value="ACYLPHOSPHATASE_3"/>
    <property type="match status" value="1"/>
</dbReference>
<dbReference type="Pfam" id="PF07503">
    <property type="entry name" value="zf-HYPF"/>
    <property type="match status" value="2"/>
</dbReference>
<dbReference type="Pfam" id="PF22521">
    <property type="entry name" value="HypF_C_2"/>
    <property type="match status" value="1"/>
</dbReference>
<dbReference type="InterPro" id="IPR036046">
    <property type="entry name" value="Acylphosphatase-like_dom_sf"/>
</dbReference>
<dbReference type="InterPro" id="IPR001792">
    <property type="entry name" value="Acylphosphatase-like_dom"/>
</dbReference>
<comment type="catalytic activity">
    <reaction evidence="7 9">
        <text>C-terminal L-cysteinyl-[HypE protein] + carbamoyl phosphate + ATP + H2O = C-terminal S-carboxamide-L-cysteinyl-[HypE protein] + AMP + phosphate + diphosphate + H(+)</text>
        <dbReference type="Rhea" id="RHEA:55636"/>
        <dbReference type="Rhea" id="RHEA-COMP:14247"/>
        <dbReference type="Rhea" id="RHEA-COMP:14392"/>
        <dbReference type="ChEBI" id="CHEBI:15377"/>
        <dbReference type="ChEBI" id="CHEBI:15378"/>
        <dbReference type="ChEBI" id="CHEBI:30616"/>
        <dbReference type="ChEBI" id="CHEBI:33019"/>
        <dbReference type="ChEBI" id="CHEBI:43474"/>
        <dbReference type="ChEBI" id="CHEBI:58228"/>
        <dbReference type="ChEBI" id="CHEBI:76913"/>
        <dbReference type="ChEBI" id="CHEBI:139126"/>
        <dbReference type="ChEBI" id="CHEBI:456215"/>
    </reaction>
</comment>
<dbReference type="InterPro" id="IPR006070">
    <property type="entry name" value="Sua5-like_dom"/>
</dbReference>
<dbReference type="InterPro" id="IPR004421">
    <property type="entry name" value="Carbamoyltransferase_HypF"/>
</dbReference>
<feature type="domain" description="Acylphosphatase-like" evidence="11">
    <location>
        <begin position="11"/>
        <end position="100"/>
    </location>
</feature>
<feature type="active site" evidence="10">
    <location>
        <position position="44"/>
    </location>
</feature>
<dbReference type="PIRSF" id="PIRSF006256">
    <property type="entry name" value="CMPcnvr_hdrg_mat"/>
    <property type="match status" value="1"/>
</dbReference>
<comment type="catalytic activity">
    <reaction evidence="10">
        <text>an acyl phosphate + H2O = a carboxylate + phosphate + H(+)</text>
        <dbReference type="Rhea" id="RHEA:14965"/>
        <dbReference type="ChEBI" id="CHEBI:15377"/>
        <dbReference type="ChEBI" id="CHEBI:15378"/>
        <dbReference type="ChEBI" id="CHEBI:29067"/>
        <dbReference type="ChEBI" id="CHEBI:43474"/>
        <dbReference type="ChEBI" id="CHEBI:59918"/>
        <dbReference type="EC" id="3.6.1.7"/>
    </reaction>
</comment>
<evidence type="ECO:0000259" key="11">
    <source>
        <dbReference type="PROSITE" id="PS51160"/>
    </source>
</evidence>
<dbReference type="EMBL" id="CP001195">
    <property type="protein sequence ID" value="ACI59556.1"/>
    <property type="molecule type" value="Genomic_DNA"/>
</dbReference>
<evidence type="ECO:0000256" key="9">
    <source>
        <dbReference type="PIRNR" id="PIRNR006256"/>
    </source>
</evidence>
<evidence type="ECO:0000256" key="7">
    <source>
        <dbReference type="ARBA" id="ARBA00048220"/>
    </source>
</evidence>
<evidence type="ECO:0000313" key="14">
    <source>
        <dbReference type="Proteomes" id="UP000008330"/>
    </source>
</evidence>
<reference evidence="13 14" key="1">
    <citation type="journal article" date="2010" name="Stand. Genomic Sci.">
        <title>Complete genome sequence of Rhizobium leguminosarum bv trifolii strain WSM2304, an effective microsymbiont of the South American clover Trifolium polymorphum.</title>
        <authorList>
            <person name="Reeve W."/>
            <person name="O'Hara G."/>
            <person name="Chain P."/>
            <person name="Ardley J."/>
            <person name="Brau L."/>
            <person name="Nandesena K."/>
            <person name="Tiwari R."/>
            <person name="Malfatti S."/>
            <person name="Kiss H."/>
            <person name="Lapidus A."/>
            <person name="Copeland A."/>
            <person name="Nolan M."/>
            <person name="Land M."/>
            <person name="Ivanova N."/>
            <person name="Mavromatis K."/>
            <person name="Markowitz V."/>
            <person name="Kyrpides N."/>
            <person name="Melino V."/>
            <person name="Denton M."/>
            <person name="Yates R."/>
            <person name="Howieson J."/>
        </authorList>
    </citation>
    <scope>NUCLEOTIDE SEQUENCE [LARGE SCALE GENOMIC DNA]</scope>
    <source>
        <strain evidence="13 14">WSM2304</strain>
    </source>
</reference>
<evidence type="ECO:0000256" key="8">
    <source>
        <dbReference type="ARBA" id="ARBA00072168"/>
    </source>
</evidence>
<evidence type="ECO:0000256" key="4">
    <source>
        <dbReference type="ARBA" id="ARBA00022723"/>
    </source>
</evidence>
<dbReference type="SUPFAM" id="SSF54975">
    <property type="entry name" value="Acylphosphatase/BLUF domain-like"/>
    <property type="match status" value="1"/>
</dbReference>
<dbReference type="PROSITE" id="PS51163">
    <property type="entry name" value="YRDC"/>
    <property type="match status" value="1"/>
</dbReference>
<dbReference type="FunFam" id="3.30.420.40:FF:000124">
    <property type="entry name" value="Carbamoyltransferase HypF"/>
    <property type="match status" value="1"/>
</dbReference>
<comment type="similarity">
    <text evidence="2 9">Belongs to the carbamoyltransferase HypF family.</text>
</comment>
<dbReference type="Pfam" id="PF17788">
    <property type="entry name" value="HypF_C"/>
    <property type="match status" value="1"/>
</dbReference>
<evidence type="ECO:0000256" key="6">
    <source>
        <dbReference type="ARBA" id="ARBA00022833"/>
    </source>
</evidence>
<dbReference type="GO" id="GO:0016743">
    <property type="term" value="F:carboxyl- or carbamoyltransferase activity"/>
    <property type="evidence" value="ECO:0007669"/>
    <property type="project" value="UniProtKB-UniRule"/>
</dbReference>
<accession>A0ABF7QZ85</accession>
<keyword evidence="5" id="KW-0863">Zinc-finger</keyword>
<keyword evidence="4" id="KW-0479">Metal-binding</keyword>
<gene>
    <name evidence="13" type="ordered locus">Rleg2_6177</name>
</gene>
<comment type="pathway">
    <text evidence="1 9">Protein modification; [NiFe] hydrogenase maturation.</text>
</comment>
<dbReference type="KEGG" id="rlt:Rleg2_6177"/>
<dbReference type="NCBIfam" id="TIGR00143">
    <property type="entry name" value="hypF"/>
    <property type="match status" value="1"/>
</dbReference>
<keyword evidence="10" id="KW-0378">Hydrolase</keyword>
<evidence type="ECO:0000256" key="1">
    <source>
        <dbReference type="ARBA" id="ARBA00004711"/>
    </source>
</evidence>
<feature type="domain" description="YrdC-like" evidence="12">
    <location>
        <begin position="210"/>
        <end position="400"/>
    </location>
</feature>
<evidence type="ECO:0000313" key="13">
    <source>
        <dbReference type="EMBL" id="ACI59556.1"/>
    </source>
</evidence>
<dbReference type="AlphaFoldDB" id="A0ABF7QZ85"/>
<proteinExistence type="inferred from homology"/>
<dbReference type="Proteomes" id="UP000008330">
    <property type="component" value="Plasmid pRLG203"/>
</dbReference>
<dbReference type="GO" id="GO:0008270">
    <property type="term" value="F:zinc ion binding"/>
    <property type="evidence" value="ECO:0007669"/>
    <property type="project" value="UniProtKB-KW"/>
</dbReference>
<evidence type="ECO:0000256" key="2">
    <source>
        <dbReference type="ARBA" id="ARBA00008097"/>
    </source>
</evidence>
<evidence type="ECO:0000259" key="12">
    <source>
        <dbReference type="PROSITE" id="PS51163"/>
    </source>
</evidence>
<sequence length="784" mass="85909">MIGADEPDGLALEVRVQGIVQGVGFRPFVYTLANRYELSGWVANDTTGVTISVQGPHASVEAFMEDLTCKLPTAARIDSVDVRSRQACIPPASPHFTIRQSSVTGQKNTLITPDLHVCPDCEAELFDPNNRRYRYPFINCTNCGPRYSIILDTPYDRPNTTMSRFQMCPACLAEYRNPLDRRYHAQPIACGDCGPTLRLTDTAGQPIPAEDAIEAARDRLADGQILAVKGIGGFHLIVDPRNPAAVATLRSRKRRYKKPLALMCRDSETASKFVSMGAFEKATLESAPRPIVLLDKLAPNPLAPDVSAGTMQHGMMLAYTPIHHLLLDGRFDALIVTSANLSDDPIEFRNDEAIENLSAIADAFLVHDRDIHARVDDSVLLCWTSDHTGPKTMPVRRARGYAPDFVPLPQSLPPILALGAELKNTICVNRGNQAFLSPHVGDLKRGKVLTAFHQTIAETVRQHGVTPELMVCDLHPQFLSTEYANSQSDLPILQVQHHHAHMAAVMGENGLCDRPTIGVVFDGFGLGEDGNNWGGEFFVGSYASVQRVGHFSNFKLPGGDRATREIDRIAIGFLFDLYGENAFNLDLPVMRTRPEEELRILQTMIGRSVRTPLTSSVGRLFDAVAALTGVRSEIQYEAQAAIELEALAGRGGFRRDACLPVVLRSDSQGRILVDTHALMAEIAQLAVLPVKSLQEISHRFHATVVLSICEVCGRLRDRFGISNVVLSGGVFLNRFILSQTTDELARRGFDVFSHRQLSPGDGGISYGQLLVGGYSLLDNPHIAT</sequence>
<dbReference type="Gene3D" id="3.30.420.360">
    <property type="match status" value="1"/>
</dbReference>
<evidence type="ECO:0000256" key="10">
    <source>
        <dbReference type="PROSITE-ProRule" id="PRU00520"/>
    </source>
</evidence>
<keyword evidence="6" id="KW-0862">Zinc</keyword>
<dbReference type="InterPro" id="IPR011125">
    <property type="entry name" value="Znf_HypF"/>
</dbReference>
<keyword evidence="14" id="KW-1185">Reference proteome</keyword>
<dbReference type="InterPro" id="IPR051060">
    <property type="entry name" value="Carbamoyltrans_HypF-like"/>
</dbReference>
<dbReference type="InterPro" id="IPR055128">
    <property type="entry name" value="HypF_C_2"/>
</dbReference>
<dbReference type="GO" id="GO:0003998">
    <property type="term" value="F:acylphosphatase activity"/>
    <property type="evidence" value="ECO:0007669"/>
    <property type="project" value="UniProtKB-EC"/>
</dbReference>
<dbReference type="Pfam" id="PF00708">
    <property type="entry name" value="Acylphosphatase"/>
    <property type="match status" value="1"/>
</dbReference>
<dbReference type="GO" id="GO:0016874">
    <property type="term" value="F:ligase activity"/>
    <property type="evidence" value="ECO:0007669"/>
    <property type="project" value="UniProtKB-UniRule"/>
</dbReference>
<evidence type="ECO:0000256" key="5">
    <source>
        <dbReference type="ARBA" id="ARBA00022771"/>
    </source>
</evidence>